<sequence>MNKLKNCNGCGKLYMEIGQGMCPDCYRREQEDEQTVYSYVRDHDKCSIKQIVDNTGVKERVVLRMLKQGRFIASGFEITYPCQGCGAPITTGKLCSKCSNDIINQAKRLEAAKAVKKVDKSSTMYNSSRNR</sequence>
<proteinExistence type="predicted"/>
<accession>A0A6I2U8I9</accession>
<evidence type="ECO:0000313" key="2">
    <source>
        <dbReference type="Proteomes" id="UP000433181"/>
    </source>
</evidence>
<keyword evidence="2" id="KW-1185">Reference proteome</keyword>
<dbReference type="EMBL" id="VUNR01000003">
    <property type="protein sequence ID" value="MSU07823.1"/>
    <property type="molecule type" value="Genomic_DNA"/>
</dbReference>
<gene>
    <name evidence="1" type="ORF">FYJ84_02320</name>
</gene>
<comment type="caution">
    <text evidence="1">The sequence shown here is derived from an EMBL/GenBank/DDBJ whole genome shotgun (WGS) entry which is preliminary data.</text>
</comment>
<organism evidence="1 2">
    <name type="scientific">Anaerovibrio slackiae</name>
    <dbReference type="NCBI Taxonomy" id="2652309"/>
    <lineage>
        <taxon>Bacteria</taxon>
        <taxon>Bacillati</taxon>
        <taxon>Bacillota</taxon>
        <taxon>Negativicutes</taxon>
        <taxon>Selenomonadales</taxon>
        <taxon>Selenomonadaceae</taxon>
        <taxon>Anaerovibrio</taxon>
    </lineage>
</organism>
<reference evidence="1 2" key="1">
    <citation type="submission" date="2019-08" db="EMBL/GenBank/DDBJ databases">
        <title>In-depth cultivation of the pig gut microbiome towards novel bacterial diversity and tailored functional studies.</title>
        <authorList>
            <person name="Wylensek D."/>
            <person name="Hitch T.C.A."/>
            <person name="Clavel T."/>
        </authorList>
    </citation>
    <scope>NUCLEOTIDE SEQUENCE [LARGE SCALE GENOMIC DNA]</scope>
    <source>
        <strain evidence="1 2">WCA-693-APC-5D-A</strain>
    </source>
</reference>
<evidence type="ECO:0000313" key="1">
    <source>
        <dbReference type="EMBL" id="MSU07823.1"/>
    </source>
</evidence>
<name>A0A6I2U8I9_9FIRM</name>
<keyword evidence="1" id="KW-0282">Flagellum</keyword>
<keyword evidence="1" id="KW-0969">Cilium</keyword>
<protein>
    <submittedName>
        <fullName evidence="1">Flagellar protein</fullName>
    </submittedName>
</protein>
<dbReference type="GeneID" id="96777742"/>
<keyword evidence="1" id="KW-0966">Cell projection</keyword>
<dbReference type="Proteomes" id="UP000433181">
    <property type="component" value="Unassembled WGS sequence"/>
</dbReference>
<dbReference type="AlphaFoldDB" id="A0A6I2U8I9"/>
<dbReference type="RefSeq" id="WP_154405733.1">
    <property type="nucleotide sequence ID" value="NZ_VUNR01000003.1"/>
</dbReference>